<sequence>MNLHQRKQFQRDYRTTVLLFECAGDSFHLMPAQPCGFKEDYQTTAEQFQDLQNISHFK</sequence>
<protein>
    <submittedName>
        <fullName evidence="1">Uncharacterized protein</fullName>
    </submittedName>
</protein>
<reference evidence="1" key="1">
    <citation type="submission" date="2014-09" db="EMBL/GenBank/DDBJ databases">
        <authorList>
            <person name="Magalhaes I.L.F."/>
            <person name="Oliveira U."/>
            <person name="Santos F.R."/>
            <person name="Vidigal T.H.D.A."/>
            <person name="Brescovit A.D."/>
            <person name="Santos A.J."/>
        </authorList>
    </citation>
    <scope>NUCLEOTIDE SEQUENCE</scope>
    <source>
        <tissue evidence="1">Shoot tissue taken approximately 20 cm above the soil surface</tissue>
    </source>
</reference>
<accession>A0A0A9FGT7</accession>
<name>A0A0A9FGT7_ARUDO</name>
<reference evidence="1" key="2">
    <citation type="journal article" date="2015" name="Data Brief">
        <title>Shoot transcriptome of the giant reed, Arundo donax.</title>
        <authorList>
            <person name="Barrero R.A."/>
            <person name="Guerrero F.D."/>
            <person name="Moolhuijzen P."/>
            <person name="Goolsby J.A."/>
            <person name="Tidwell J."/>
            <person name="Bellgard S.E."/>
            <person name="Bellgard M.I."/>
        </authorList>
    </citation>
    <scope>NUCLEOTIDE SEQUENCE</scope>
    <source>
        <tissue evidence="1">Shoot tissue taken approximately 20 cm above the soil surface</tissue>
    </source>
</reference>
<evidence type="ECO:0000313" key="1">
    <source>
        <dbReference type="EMBL" id="JAE10444.1"/>
    </source>
</evidence>
<dbReference type="EMBL" id="GBRH01187452">
    <property type="protein sequence ID" value="JAE10444.1"/>
    <property type="molecule type" value="Transcribed_RNA"/>
</dbReference>
<organism evidence="1">
    <name type="scientific">Arundo donax</name>
    <name type="common">Giant reed</name>
    <name type="synonym">Donax arundinaceus</name>
    <dbReference type="NCBI Taxonomy" id="35708"/>
    <lineage>
        <taxon>Eukaryota</taxon>
        <taxon>Viridiplantae</taxon>
        <taxon>Streptophyta</taxon>
        <taxon>Embryophyta</taxon>
        <taxon>Tracheophyta</taxon>
        <taxon>Spermatophyta</taxon>
        <taxon>Magnoliopsida</taxon>
        <taxon>Liliopsida</taxon>
        <taxon>Poales</taxon>
        <taxon>Poaceae</taxon>
        <taxon>PACMAD clade</taxon>
        <taxon>Arundinoideae</taxon>
        <taxon>Arundineae</taxon>
        <taxon>Arundo</taxon>
    </lineage>
</organism>
<proteinExistence type="predicted"/>
<dbReference type="AlphaFoldDB" id="A0A0A9FGT7"/>